<dbReference type="InterPro" id="IPR003439">
    <property type="entry name" value="ABC_transporter-like_ATP-bd"/>
</dbReference>
<accession>A0A842HFX4</accession>
<dbReference type="GO" id="GO:0005524">
    <property type="term" value="F:ATP binding"/>
    <property type="evidence" value="ECO:0007669"/>
    <property type="project" value="UniProtKB-KW"/>
</dbReference>
<dbReference type="InterPro" id="IPR015860">
    <property type="entry name" value="ABC_transpr_TagH-like"/>
</dbReference>
<gene>
    <name evidence="6" type="ORF">H5P28_09725</name>
</gene>
<dbReference type="EMBL" id="JACHVB010000025">
    <property type="protein sequence ID" value="MBC2594536.1"/>
    <property type="molecule type" value="Genomic_DNA"/>
</dbReference>
<dbReference type="GO" id="GO:0016887">
    <property type="term" value="F:ATP hydrolysis activity"/>
    <property type="evidence" value="ECO:0007669"/>
    <property type="project" value="InterPro"/>
</dbReference>
<dbReference type="GO" id="GO:0140359">
    <property type="term" value="F:ABC-type transporter activity"/>
    <property type="evidence" value="ECO:0007669"/>
    <property type="project" value="InterPro"/>
</dbReference>
<dbReference type="SMART" id="SM00382">
    <property type="entry name" value="AAA"/>
    <property type="match status" value="1"/>
</dbReference>
<dbReference type="Pfam" id="PF00005">
    <property type="entry name" value="ABC_tran"/>
    <property type="match status" value="1"/>
</dbReference>
<dbReference type="InterPro" id="IPR050683">
    <property type="entry name" value="Bact_Polysacc_Export_ATP-bd"/>
</dbReference>
<dbReference type="RefSeq" id="WP_185675517.1">
    <property type="nucleotide sequence ID" value="NZ_JACHVB010000025.1"/>
</dbReference>
<evidence type="ECO:0000256" key="3">
    <source>
        <dbReference type="ARBA" id="ARBA00022741"/>
    </source>
</evidence>
<dbReference type="PROSITE" id="PS50893">
    <property type="entry name" value="ABC_TRANSPORTER_2"/>
    <property type="match status" value="1"/>
</dbReference>
<name>A0A842HFX4_9BACT</name>
<comment type="similarity">
    <text evidence="1">Belongs to the ABC transporter superfamily.</text>
</comment>
<evidence type="ECO:0000313" key="7">
    <source>
        <dbReference type="Proteomes" id="UP000546464"/>
    </source>
</evidence>
<organism evidence="6 7">
    <name type="scientific">Ruficoccus amylovorans</name>
    <dbReference type="NCBI Taxonomy" id="1804625"/>
    <lineage>
        <taxon>Bacteria</taxon>
        <taxon>Pseudomonadati</taxon>
        <taxon>Verrucomicrobiota</taxon>
        <taxon>Opitutia</taxon>
        <taxon>Puniceicoccales</taxon>
        <taxon>Cerasicoccaceae</taxon>
        <taxon>Ruficoccus</taxon>
    </lineage>
</organism>
<sequence length="437" mass="48689">MPAPIIEVERLSKLYRLGTVGAGTLRESLQHWWASRVRRRESGDWQANSKLKIPAGRAGPRPNTMWALRETSFSVNEGETLGIIGRNGAGKSTLLKLLSRITEPTTGRAVIRGRVSSLLEVGTGFHPELTGRENIFLNGTILGMRRGEIRDKLDDIIEFSEIGAFVDTPVKRYSSGMTVRLAFAVAAHLEPDVLIVDEVLAVGDAAYQKKCIDKMREVARQGRTVLFVSHQLSTLANLCDRSILLHDGQLCADGPSREVINQYLNTSSKHSSHRLWETPEDAPGDDIARLHAVTVFCDGMPTDNIEIDRDIVVEIQYWCLRDGARLNPAFILVDKIGTPVFSSPNLPSARLGDDEWGYRPHPAGLYLSRITIPANFLSDGLYRAHIAIQTDASQLNVWEENALTLMVHDTGAMRGEYHNAWMGLIRTRFAWETDKVE</sequence>
<evidence type="ECO:0000256" key="4">
    <source>
        <dbReference type="ARBA" id="ARBA00022840"/>
    </source>
</evidence>
<dbReference type="CDD" id="cd10147">
    <property type="entry name" value="Wzt_C-like"/>
    <property type="match status" value="1"/>
</dbReference>
<evidence type="ECO:0000256" key="2">
    <source>
        <dbReference type="ARBA" id="ARBA00022448"/>
    </source>
</evidence>
<dbReference type="InterPro" id="IPR027417">
    <property type="entry name" value="P-loop_NTPase"/>
</dbReference>
<protein>
    <submittedName>
        <fullName evidence="6">ABC transporter ATP-binding protein</fullName>
    </submittedName>
</protein>
<keyword evidence="2" id="KW-0813">Transport</keyword>
<keyword evidence="7" id="KW-1185">Reference proteome</keyword>
<comment type="caution">
    <text evidence="6">The sequence shown here is derived from an EMBL/GenBank/DDBJ whole genome shotgun (WGS) entry which is preliminary data.</text>
</comment>
<dbReference type="InterPro" id="IPR029439">
    <property type="entry name" value="Wzt_C"/>
</dbReference>
<dbReference type="Gene3D" id="3.40.50.300">
    <property type="entry name" value="P-loop containing nucleotide triphosphate hydrolases"/>
    <property type="match status" value="1"/>
</dbReference>
<evidence type="ECO:0000259" key="5">
    <source>
        <dbReference type="PROSITE" id="PS50893"/>
    </source>
</evidence>
<dbReference type="PANTHER" id="PTHR46743">
    <property type="entry name" value="TEICHOIC ACIDS EXPORT ATP-BINDING PROTEIN TAGH"/>
    <property type="match status" value="1"/>
</dbReference>
<reference evidence="6 7" key="1">
    <citation type="submission" date="2020-07" db="EMBL/GenBank/DDBJ databases">
        <authorList>
            <person name="Feng X."/>
        </authorList>
    </citation>
    <scope>NUCLEOTIDE SEQUENCE [LARGE SCALE GENOMIC DNA]</scope>
    <source>
        <strain evidence="6 7">JCM31066</strain>
    </source>
</reference>
<dbReference type="GO" id="GO:0016020">
    <property type="term" value="C:membrane"/>
    <property type="evidence" value="ECO:0007669"/>
    <property type="project" value="InterPro"/>
</dbReference>
<evidence type="ECO:0000256" key="1">
    <source>
        <dbReference type="ARBA" id="ARBA00005417"/>
    </source>
</evidence>
<dbReference type="InterPro" id="IPR003593">
    <property type="entry name" value="AAA+_ATPase"/>
</dbReference>
<dbReference type="PANTHER" id="PTHR46743:SF2">
    <property type="entry name" value="TEICHOIC ACIDS EXPORT ATP-BINDING PROTEIN TAGH"/>
    <property type="match status" value="1"/>
</dbReference>
<proteinExistence type="inferred from homology"/>
<dbReference type="CDD" id="cd03220">
    <property type="entry name" value="ABC_KpsT_Wzt"/>
    <property type="match status" value="1"/>
</dbReference>
<keyword evidence="4 6" id="KW-0067">ATP-binding</keyword>
<feature type="domain" description="ABC transporter" evidence="5">
    <location>
        <begin position="51"/>
        <end position="272"/>
    </location>
</feature>
<dbReference type="Proteomes" id="UP000546464">
    <property type="component" value="Unassembled WGS sequence"/>
</dbReference>
<dbReference type="AlphaFoldDB" id="A0A842HFX4"/>
<dbReference type="SUPFAM" id="SSF52540">
    <property type="entry name" value="P-loop containing nucleoside triphosphate hydrolases"/>
    <property type="match status" value="1"/>
</dbReference>
<keyword evidence="3" id="KW-0547">Nucleotide-binding</keyword>
<evidence type="ECO:0000313" key="6">
    <source>
        <dbReference type="EMBL" id="MBC2594536.1"/>
    </source>
</evidence>